<dbReference type="Pfam" id="PF12796">
    <property type="entry name" value="Ank_2"/>
    <property type="match status" value="1"/>
</dbReference>
<evidence type="ECO:0000256" key="1">
    <source>
        <dbReference type="SAM" id="Phobius"/>
    </source>
</evidence>
<dbReference type="PANTHER" id="PTHR24177:SF365">
    <property type="entry name" value="ANKYRIN REPEAT-CONTAINING PROTEIN NPR4-LIKE ISOFORM X1"/>
    <property type="match status" value="1"/>
</dbReference>
<feature type="transmembrane region" description="Helical" evidence="1">
    <location>
        <begin position="488"/>
        <end position="509"/>
    </location>
</feature>
<keyword evidence="1" id="KW-0472">Membrane</keyword>
<name>A0ABQ8HMH6_9ROSI</name>
<evidence type="ECO:0000259" key="2">
    <source>
        <dbReference type="Pfam" id="PF13962"/>
    </source>
</evidence>
<feature type="domain" description="PGG" evidence="2">
    <location>
        <begin position="481"/>
        <end position="594"/>
    </location>
</feature>
<evidence type="ECO:0000313" key="4">
    <source>
        <dbReference type="Proteomes" id="UP000827721"/>
    </source>
</evidence>
<dbReference type="Proteomes" id="UP000827721">
    <property type="component" value="Unassembled WGS sequence"/>
</dbReference>
<proteinExistence type="predicted"/>
<reference evidence="3 4" key="1">
    <citation type="submission" date="2021-02" db="EMBL/GenBank/DDBJ databases">
        <title>Plant Genome Project.</title>
        <authorList>
            <person name="Zhang R.-G."/>
        </authorList>
    </citation>
    <scope>NUCLEOTIDE SEQUENCE [LARGE SCALE GENOMIC DNA]</scope>
    <source>
        <tissue evidence="3">Leaves</tissue>
    </source>
</reference>
<dbReference type="InterPro" id="IPR002110">
    <property type="entry name" value="Ankyrin_rpt"/>
</dbReference>
<feature type="transmembrane region" description="Helical" evidence="1">
    <location>
        <begin position="529"/>
        <end position="552"/>
    </location>
</feature>
<dbReference type="Gene3D" id="1.25.40.20">
    <property type="entry name" value="Ankyrin repeat-containing domain"/>
    <property type="match status" value="2"/>
</dbReference>
<keyword evidence="4" id="KW-1185">Reference proteome</keyword>
<comment type="caution">
    <text evidence="3">The sequence shown here is derived from an EMBL/GenBank/DDBJ whole genome shotgun (WGS) entry which is preliminary data.</text>
</comment>
<dbReference type="Pfam" id="PF13962">
    <property type="entry name" value="PGG"/>
    <property type="match status" value="1"/>
</dbReference>
<dbReference type="InterPro" id="IPR026961">
    <property type="entry name" value="PGG_dom"/>
</dbReference>
<evidence type="ECO:0000313" key="3">
    <source>
        <dbReference type="EMBL" id="KAH7565554.1"/>
    </source>
</evidence>
<accession>A0ABQ8HMH6</accession>
<feature type="transmembrane region" description="Helical" evidence="1">
    <location>
        <begin position="573"/>
        <end position="595"/>
    </location>
</feature>
<dbReference type="PANTHER" id="PTHR24177">
    <property type="entry name" value="CASKIN"/>
    <property type="match status" value="1"/>
</dbReference>
<keyword evidence="1" id="KW-0812">Transmembrane</keyword>
<organism evidence="3 4">
    <name type="scientific">Xanthoceras sorbifolium</name>
    <dbReference type="NCBI Taxonomy" id="99658"/>
    <lineage>
        <taxon>Eukaryota</taxon>
        <taxon>Viridiplantae</taxon>
        <taxon>Streptophyta</taxon>
        <taxon>Embryophyta</taxon>
        <taxon>Tracheophyta</taxon>
        <taxon>Spermatophyta</taxon>
        <taxon>Magnoliopsida</taxon>
        <taxon>eudicotyledons</taxon>
        <taxon>Gunneridae</taxon>
        <taxon>Pentapetalae</taxon>
        <taxon>rosids</taxon>
        <taxon>malvids</taxon>
        <taxon>Sapindales</taxon>
        <taxon>Sapindaceae</taxon>
        <taxon>Xanthoceroideae</taxon>
        <taxon>Xanthoceras</taxon>
    </lineage>
</organism>
<keyword evidence="1" id="KW-1133">Transmembrane helix</keyword>
<feature type="transmembrane region" description="Helical" evidence="1">
    <location>
        <begin position="601"/>
        <end position="629"/>
    </location>
</feature>
<protein>
    <recommendedName>
        <fullName evidence="2">PGG domain-containing protein</fullName>
    </recommendedName>
</protein>
<sequence>MQMNYPATTEELMRMNEEMMRRMEEDQIKILENKIRERNADVARYRSIYRSIREKNWKAVEDFVNNNPEALNDDITELGQNIFHLLSQFDEAIGLVEKFVWKVPPESLERVNLNGNTALVIAAVSGNTKAAKVFVSKNKKLLSMREMGSELFPVHAAADCSRKETVEYLISVTAEVEDLTHESGTALGLLKQYPELARDDRNPYWSSNFDRLARKPLIFASGTRLGFWQSFVYHWIPLQEEDNPYPLPERVGGDIEKQTVRFGSCSTESEPFGFLQYIRATFGELRHKLNTMFWSALMQLAPSIRRIHVRKQMHTQTLEIVRMMIGDYSNWNYVKAIKLLKKPAFIAASLGIYEVVDEILKAYNFSVLFVDHLGYTMLSFAVLNRQEQVFNLIYQVCDPMIRDQITMGKNKLGLTILHLAGVLAPSSKVPGAALQMQRELQWFKCVEDLFHPSLQGKHDAAGKTPREVFTSTHNVLVEKGEKWMKDTVTSCSVVAALIITVVFTAAFTIPGGLDSQGRPNFIHKLSFKIFAISVALALFSSTASVQMFLGILTSRYAEDDFLLSLPKKLITGLMLLFFSIASMMVAFAATFYIVISHPWRWASFLVASPGAVPVTLFVGTQFPLLVNIFRSTYGPGIYKPIEITDVYM</sequence>
<dbReference type="EMBL" id="JAFEMO010000009">
    <property type="protein sequence ID" value="KAH7565554.1"/>
    <property type="molecule type" value="Genomic_DNA"/>
</dbReference>
<dbReference type="InterPro" id="IPR036770">
    <property type="entry name" value="Ankyrin_rpt-contain_sf"/>
</dbReference>
<dbReference type="SUPFAM" id="SSF48403">
    <property type="entry name" value="Ankyrin repeat"/>
    <property type="match status" value="1"/>
</dbReference>
<gene>
    <name evidence="3" type="ORF">JRO89_XS09G0226500</name>
</gene>